<feature type="signal peptide" evidence="1">
    <location>
        <begin position="1"/>
        <end position="40"/>
    </location>
</feature>
<keyword evidence="1" id="KW-0732">Signal</keyword>
<reference evidence="2 3" key="1">
    <citation type="submission" date="2023-07" db="EMBL/GenBank/DDBJ databases">
        <title>Sequencing the genomes of 1000 actinobacteria strains.</title>
        <authorList>
            <person name="Klenk H.-P."/>
        </authorList>
    </citation>
    <scope>NUCLEOTIDE SEQUENCE [LARGE SCALE GENOMIC DNA]</scope>
    <source>
        <strain evidence="2 3">DSM 14785</strain>
    </source>
</reference>
<evidence type="ECO:0000313" key="3">
    <source>
        <dbReference type="Proteomes" id="UP001240250"/>
    </source>
</evidence>
<protein>
    <recommendedName>
        <fullName evidence="4">DUF4352 domain-containing protein</fullName>
    </recommendedName>
</protein>
<dbReference type="RefSeq" id="WP_156442173.1">
    <property type="nucleotide sequence ID" value="NZ_JAUSVM010000001.1"/>
</dbReference>
<name>A0ABU0GJQ3_9CELL</name>
<keyword evidence="3" id="KW-1185">Reference proteome</keyword>
<feature type="chain" id="PRO_5045488144" description="DUF4352 domain-containing protein" evidence="1">
    <location>
        <begin position="41"/>
        <end position="182"/>
    </location>
</feature>
<evidence type="ECO:0000256" key="1">
    <source>
        <dbReference type="SAM" id="SignalP"/>
    </source>
</evidence>
<proteinExistence type="predicted"/>
<dbReference type="Proteomes" id="UP001240250">
    <property type="component" value="Unassembled WGS sequence"/>
</dbReference>
<evidence type="ECO:0008006" key="4">
    <source>
        <dbReference type="Google" id="ProtNLM"/>
    </source>
</evidence>
<organism evidence="2 3">
    <name type="scientific">Cellulomonas iranensis</name>
    <dbReference type="NCBI Taxonomy" id="76862"/>
    <lineage>
        <taxon>Bacteria</taxon>
        <taxon>Bacillati</taxon>
        <taxon>Actinomycetota</taxon>
        <taxon>Actinomycetes</taxon>
        <taxon>Micrococcales</taxon>
        <taxon>Cellulomonadaceae</taxon>
        <taxon>Cellulomonas</taxon>
    </lineage>
</organism>
<comment type="caution">
    <text evidence="2">The sequence shown here is derived from an EMBL/GenBank/DDBJ whole genome shotgun (WGS) entry which is preliminary data.</text>
</comment>
<evidence type="ECO:0000313" key="2">
    <source>
        <dbReference type="EMBL" id="MDQ0425139.1"/>
    </source>
</evidence>
<sequence>MTPPLSSRATAPRRRVQAAALAALAALTLVAAGCSTPASAEGSEETPLADYEGGQRTFGQAYEYGNGLFVQIKAPVEFEPTEQTVGLGGEGVPIKIRVSITNGSRTDYKPHTLSATAVSGGVEATPLTDATAQIEVTGPSVEVRPAGVVAFDLAFLVADPSDVTLTVIPAIGGYQPVVYSTP</sequence>
<accession>A0ABU0GJQ3</accession>
<gene>
    <name evidence="2" type="ORF">JO380_001520</name>
</gene>
<dbReference type="EMBL" id="JAUSVM010000001">
    <property type="protein sequence ID" value="MDQ0425139.1"/>
    <property type="molecule type" value="Genomic_DNA"/>
</dbReference>